<dbReference type="GO" id="GO:0009432">
    <property type="term" value="P:SOS response"/>
    <property type="evidence" value="ECO:0007669"/>
    <property type="project" value="TreeGrafter"/>
</dbReference>
<dbReference type="GO" id="GO:0018169">
    <property type="term" value="F:ribosomal S6-glutamic acid ligase activity"/>
    <property type="evidence" value="ECO:0007669"/>
    <property type="project" value="TreeGrafter"/>
</dbReference>
<evidence type="ECO:0000313" key="4">
    <source>
        <dbReference type="Proteomes" id="UP000034595"/>
    </source>
</evidence>
<dbReference type="InterPro" id="IPR013815">
    <property type="entry name" value="ATP_grasp_subdomain_1"/>
</dbReference>
<dbReference type="PANTHER" id="PTHR21621">
    <property type="entry name" value="RIBOSOMAL PROTEIN S6 MODIFICATION PROTEIN"/>
    <property type="match status" value="1"/>
</dbReference>
<dbReference type="GO" id="GO:0046872">
    <property type="term" value="F:metal ion binding"/>
    <property type="evidence" value="ECO:0007669"/>
    <property type="project" value="InterPro"/>
</dbReference>
<organism evidence="3 4">
    <name type="scientific">Candidatus Azambacteria bacterium GW2011_GWA1_44_9</name>
    <dbReference type="NCBI Taxonomy" id="1618610"/>
    <lineage>
        <taxon>Bacteria</taxon>
        <taxon>Candidatus Azamiibacteriota</taxon>
    </lineage>
</organism>
<dbReference type="Gene3D" id="3.30.1490.20">
    <property type="entry name" value="ATP-grasp fold, A domain"/>
    <property type="match status" value="1"/>
</dbReference>
<keyword evidence="3" id="KW-0436">Ligase</keyword>
<reference evidence="3 4" key="1">
    <citation type="journal article" date="2015" name="Nature">
        <title>rRNA introns, odd ribosomes, and small enigmatic genomes across a large radiation of phyla.</title>
        <authorList>
            <person name="Brown C.T."/>
            <person name="Hug L.A."/>
            <person name="Thomas B.C."/>
            <person name="Sharon I."/>
            <person name="Castelle C.J."/>
            <person name="Singh A."/>
            <person name="Wilkins M.J."/>
            <person name="Williams K.H."/>
            <person name="Banfield J.F."/>
        </authorList>
    </citation>
    <scope>NUCLEOTIDE SEQUENCE [LARGE SCALE GENOMIC DNA]</scope>
</reference>
<proteinExistence type="predicted"/>
<evidence type="ECO:0000256" key="1">
    <source>
        <dbReference type="PROSITE-ProRule" id="PRU00409"/>
    </source>
</evidence>
<dbReference type="AlphaFoldDB" id="A0A0G1KAW8"/>
<dbReference type="PROSITE" id="PS50975">
    <property type="entry name" value="ATP_GRASP"/>
    <property type="match status" value="1"/>
</dbReference>
<sequence>MTKLSDILGMNARNHLYQSKYNSGKGKRAADSKLLTKSILKKAKVPVPKLYRIFKNERVVESFDFTRLPDSFVIKPSQGLGGEGILVIDHGGEFAGEWMTVDGTKVTVNDLRLHILDILAGKYSMLDLPDRAFIEERVRVHPRFEPISCQGTPDVGVLVFNKVPVMAFLRLPTKESHGKANMFQGAIACGIDMASGVTTQAVKYTSEVKFFPETRRRLKGVRIPRWDEVLELGVKAAEAVGLGYCRVDIALQPKKTKSGKLKSTPMVLEVNAQPGLKIQLANKAGLFSRLKRVEGLKVKNPIRKTSNKGQD</sequence>
<dbReference type="GO" id="GO:0005737">
    <property type="term" value="C:cytoplasm"/>
    <property type="evidence" value="ECO:0007669"/>
    <property type="project" value="TreeGrafter"/>
</dbReference>
<dbReference type="GO" id="GO:0005524">
    <property type="term" value="F:ATP binding"/>
    <property type="evidence" value="ECO:0007669"/>
    <property type="project" value="UniProtKB-UniRule"/>
</dbReference>
<dbReference type="InterPro" id="IPR011761">
    <property type="entry name" value="ATP-grasp"/>
</dbReference>
<dbReference type="EMBL" id="LCJQ01000022">
    <property type="protein sequence ID" value="KKT80896.1"/>
    <property type="molecule type" value="Genomic_DNA"/>
</dbReference>
<evidence type="ECO:0000259" key="2">
    <source>
        <dbReference type="PROSITE" id="PS50975"/>
    </source>
</evidence>
<dbReference type="Proteomes" id="UP000034595">
    <property type="component" value="Unassembled WGS sequence"/>
</dbReference>
<name>A0A0G1KAW8_9BACT</name>
<keyword evidence="1" id="KW-0067">ATP-binding</keyword>
<comment type="caution">
    <text evidence="3">The sequence shown here is derived from an EMBL/GenBank/DDBJ whole genome shotgun (WGS) entry which is preliminary data.</text>
</comment>
<accession>A0A0G1KAW8</accession>
<evidence type="ECO:0000313" key="3">
    <source>
        <dbReference type="EMBL" id="KKT80896.1"/>
    </source>
</evidence>
<feature type="domain" description="ATP-grasp" evidence="2">
    <location>
        <begin position="37"/>
        <end position="307"/>
    </location>
</feature>
<dbReference type="Gene3D" id="3.30.470.20">
    <property type="entry name" value="ATP-grasp fold, B domain"/>
    <property type="match status" value="1"/>
</dbReference>
<dbReference type="PANTHER" id="PTHR21621:SF0">
    <property type="entry name" value="BETA-CITRYLGLUTAMATE SYNTHASE B-RELATED"/>
    <property type="match status" value="1"/>
</dbReference>
<keyword evidence="1" id="KW-0547">Nucleotide-binding</keyword>
<dbReference type="SUPFAM" id="SSF56059">
    <property type="entry name" value="Glutathione synthetase ATP-binding domain-like"/>
    <property type="match status" value="1"/>
</dbReference>
<protein>
    <submittedName>
        <fullName evidence="3">Alpha-L-glutamate ligase-like protein</fullName>
    </submittedName>
</protein>
<dbReference type="Pfam" id="PF14397">
    <property type="entry name" value="ATPgrasp_ST"/>
    <property type="match status" value="1"/>
</dbReference>
<dbReference type="InterPro" id="IPR039523">
    <property type="entry name" value="RimK-rel_E_lig_ATP-grasp"/>
</dbReference>
<gene>
    <name evidence="3" type="ORF">UW78_C0022G0002</name>
</gene>